<feature type="domain" description="CBS" evidence="18">
    <location>
        <begin position="238"/>
        <end position="294"/>
    </location>
</feature>
<keyword evidence="12 17" id="KW-0129">CBS domain</keyword>
<dbReference type="GO" id="GO:0005886">
    <property type="term" value="C:plasma membrane"/>
    <property type="evidence" value="ECO:0007669"/>
    <property type="project" value="UniProtKB-SubCell"/>
</dbReference>
<dbReference type="EMBL" id="LLYA01000112">
    <property type="protein sequence ID" value="KRR27643.1"/>
    <property type="molecule type" value="Genomic_DNA"/>
</dbReference>
<dbReference type="PIRSF" id="PIRSF006404">
    <property type="entry name" value="UCP006404_Pept_M50_CBS"/>
    <property type="match status" value="1"/>
</dbReference>
<evidence type="ECO:0000256" key="13">
    <source>
        <dbReference type="ARBA" id="ARBA00023136"/>
    </source>
</evidence>
<feature type="transmembrane region" description="Helical" evidence="14">
    <location>
        <begin position="12"/>
        <end position="34"/>
    </location>
</feature>
<evidence type="ECO:0000256" key="9">
    <source>
        <dbReference type="ARBA" id="ARBA00022833"/>
    </source>
</evidence>
<evidence type="ECO:0000259" key="18">
    <source>
        <dbReference type="PROSITE" id="PS51371"/>
    </source>
</evidence>
<dbReference type="RefSeq" id="WP_057843490.1">
    <property type="nucleotide sequence ID" value="NZ_LLYA01000112.1"/>
</dbReference>
<dbReference type="InterPro" id="IPR046342">
    <property type="entry name" value="CBS_dom_sf"/>
</dbReference>
<feature type="transmembrane region" description="Helical" evidence="14">
    <location>
        <begin position="98"/>
        <end position="121"/>
    </location>
</feature>
<evidence type="ECO:0000256" key="2">
    <source>
        <dbReference type="ARBA" id="ARBA00007931"/>
    </source>
</evidence>
<dbReference type="GO" id="GO:0006508">
    <property type="term" value="P:proteolysis"/>
    <property type="evidence" value="ECO:0007669"/>
    <property type="project" value="UniProtKB-KW"/>
</dbReference>
<comment type="cofactor">
    <cofactor evidence="14 16">
        <name>Zn(2+)</name>
        <dbReference type="ChEBI" id="CHEBI:29105"/>
    </cofactor>
    <text evidence="14 16">Binds 1 zinc ion per subunit.</text>
</comment>
<evidence type="ECO:0000256" key="5">
    <source>
        <dbReference type="ARBA" id="ARBA00022692"/>
    </source>
</evidence>
<evidence type="ECO:0000313" key="20">
    <source>
        <dbReference type="Proteomes" id="UP000052023"/>
    </source>
</evidence>
<comment type="similarity">
    <text evidence="2 14">Belongs to the peptidase M50B family.</text>
</comment>
<evidence type="ECO:0000256" key="12">
    <source>
        <dbReference type="ARBA" id="ARBA00023122"/>
    </source>
</evidence>
<dbReference type="Gene3D" id="3.10.580.10">
    <property type="entry name" value="CBS-domain"/>
    <property type="match status" value="1"/>
</dbReference>
<organism evidence="19 20">
    <name type="scientific">Bradyrhizobium retamae</name>
    <dbReference type="NCBI Taxonomy" id="1300035"/>
    <lineage>
        <taxon>Bacteria</taxon>
        <taxon>Pseudomonadati</taxon>
        <taxon>Pseudomonadota</taxon>
        <taxon>Alphaproteobacteria</taxon>
        <taxon>Hyphomicrobiales</taxon>
        <taxon>Nitrobacteraceae</taxon>
        <taxon>Bradyrhizobium</taxon>
    </lineage>
</organism>
<dbReference type="Pfam" id="PF00571">
    <property type="entry name" value="CBS"/>
    <property type="match status" value="2"/>
</dbReference>
<dbReference type="SMART" id="SM00116">
    <property type="entry name" value="CBS"/>
    <property type="match status" value="2"/>
</dbReference>
<dbReference type="InterPro" id="IPR000644">
    <property type="entry name" value="CBS_dom"/>
</dbReference>
<keyword evidence="8 14" id="KW-0378">Hydrolase</keyword>
<comment type="caution">
    <text evidence="19">The sequence shown here is derived from an EMBL/GenBank/DDBJ whole genome shotgun (WGS) entry which is preliminary data.</text>
</comment>
<evidence type="ECO:0000313" key="19">
    <source>
        <dbReference type="EMBL" id="KRR27643.1"/>
    </source>
</evidence>
<dbReference type="PANTHER" id="PTHR39188">
    <property type="entry name" value="MEMBRANE-ASSOCIATED ZINC METALLOPROTEASE M50B"/>
    <property type="match status" value="1"/>
</dbReference>
<dbReference type="Pfam" id="PF02163">
    <property type="entry name" value="Peptidase_M50"/>
    <property type="match status" value="2"/>
</dbReference>
<evidence type="ECO:0000256" key="6">
    <source>
        <dbReference type="ARBA" id="ARBA00022723"/>
    </source>
</evidence>
<sequence length="372" mass="39383">MSWSMKIGSISGTAIRIHITFILFLAWIFGTSYVSGGAEAAWSGLLFMVLLFLCVLAHEFGHILTARGFGILTPDVVLLPIGGVARLERIPEEPRKEFLIAIAGPLVNVAIAFGLVLVTSATPDGGSLATVESAKVSMVDRLASVNLFLAIFNLIPAFPMDGGRILRAALSARFGFVRATEIAATVGQWVAFVLGFIGLFGSPMLVFIAIFVYLAASAEAHMVALRSLSQGVPVGAATMTQFAALTPESRIDEAIELLLRTSQSEFPIVDHVQRPVGILSRADLIRVLKESGPEAHVKQATLSPLPTCDRRCTLEDALKLLQEKGAPAVGVLDAAGRLVGLVSSETLGEMLMIAGAMPPGYRLGGGHRRAAA</sequence>
<keyword evidence="20" id="KW-1185">Reference proteome</keyword>
<dbReference type="CDD" id="cd06164">
    <property type="entry name" value="S2P-M50_SpoIVFB_CBS"/>
    <property type="match status" value="1"/>
</dbReference>
<dbReference type="InterPro" id="IPR008915">
    <property type="entry name" value="Peptidase_M50"/>
</dbReference>
<feature type="binding site" evidence="16">
    <location>
        <position position="58"/>
    </location>
    <ligand>
        <name>Zn(2+)</name>
        <dbReference type="ChEBI" id="CHEBI:29105"/>
        <note>catalytic</note>
    </ligand>
</feature>
<keyword evidence="10 14" id="KW-1133">Transmembrane helix</keyword>
<evidence type="ECO:0000256" key="8">
    <source>
        <dbReference type="ARBA" id="ARBA00022801"/>
    </source>
</evidence>
<evidence type="ECO:0000256" key="10">
    <source>
        <dbReference type="ARBA" id="ARBA00022989"/>
    </source>
</evidence>
<comment type="subcellular location">
    <subcellularLocation>
        <location evidence="1 14">Cell membrane</location>
        <topology evidence="1 14">Multi-pass membrane protein</topology>
    </subcellularLocation>
</comment>
<proteinExistence type="inferred from homology"/>
<keyword evidence="5 14" id="KW-0812">Transmembrane</keyword>
<feature type="domain" description="CBS" evidence="18">
    <location>
        <begin position="301"/>
        <end position="359"/>
    </location>
</feature>
<feature type="transmembrane region" description="Helical" evidence="14">
    <location>
        <begin position="141"/>
        <end position="158"/>
    </location>
</feature>
<feature type="binding site" evidence="16">
    <location>
        <position position="62"/>
    </location>
    <ligand>
        <name>Zn(2+)</name>
        <dbReference type="ChEBI" id="CHEBI:29105"/>
        <note>catalytic</note>
    </ligand>
</feature>
<keyword evidence="13 14" id="KW-0472">Membrane</keyword>
<dbReference type="PROSITE" id="PS51371">
    <property type="entry name" value="CBS"/>
    <property type="match status" value="2"/>
</dbReference>
<dbReference type="GO" id="GO:0046872">
    <property type="term" value="F:metal ion binding"/>
    <property type="evidence" value="ECO:0007669"/>
    <property type="project" value="UniProtKB-UniRule"/>
</dbReference>
<evidence type="ECO:0000256" key="14">
    <source>
        <dbReference type="PIRNR" id="PIRNR006404"/>
    </source>
</evidence>
<evidence type="ECO:0000256" key="11">
    <source>
        <dbReference type="ARBA" id="ARBA00023049"/>
    </source>
</evidence>
<evidence type="ECO:0000256" key="3">
    <source>
        <dbReference type="ARBA" id="ARBA00022475"/>
    </source>
</evidence>
<evidence type="ECO:0000256" key="1">
    <source>
        <dbReference type="ARBA" id="ARBA00004651"/>
    </source>
</evidence>
<evidence type="ECO:0000256" key="15">
    <source>
        <dbReference type="PIRSR" id="PIRSR006404-1"/>
    </source>
</evidence>
<evidence type="ECO:0000256" key="4">
    <source>
        <dbReference type="ARBA" id="ARBA00022670"/>
    </source>
</evidence>
<protein>
    <recommendedName>
        <fullName evidence="14">Zinc metalloprotease</fullName>
    </recommendedName>
</protein>
<name>A0A0R3N618_9BRAD</name>
<accession>A0A0R3N618</accession>
<gene>
    <name evidence="19" type="ORF">CQ13_04485</name>
</gene>
<keyword evidence="7" id="KW-0677">Repeat</keyword>
<feature type="transmembrane region" description="Helical" evidence="14">
    <location>
        <begin position="196"/>
        <end position="216"/>
    </location>
</feature>
<dbReference type="AlphaFoldDB" id="A0A0R3N618"/>
<evidence type="ECO:0000256" key="17">
    <source>
        <dbReference type="PROSITE-ProRule" id="PRU00703"/>
    </source>
</evidence>
<keyword evidence="9 14" id="KW-0862">Zinc</keyword>
<keyword evidence="3 14" id="KW-1003">Cell membrane</keyword>
<feature type="active site" evidence="15">
    <location>
        <position position="59"/>
    </location>
</feature>
<dbReference type="SUPFAM" id="SSF54631">
    <property type="entry name" value="CBS-domain pair"/>
    <property type="match status" value="1"/>
</dbReference>
<keyword evidence="6 14" id="KW-0479">Metal-binding</keyword>
<dbReference type="InterPro" id="IPR016483">
    <property type="entry name" value="UCP006404_Pept_M50_CBS"/>
</dbReference>
<keyword evidence="4 14" id="KW-0645">Protease</keyword>
<reference evidence="19 20" key="1">
    <citation type="submission" date="2014-03" db="EMBL/GenBank/DDBJ databases">
        <title>Bradyrhizobium valentinum sp. nov., isolated from effective nodules of Lupinus mariae-josephae, a lupine endemic of basic-lime soils in Eastern Spain.</title>
        <authorList>
            <person name="Duran D."/>
            <person name="Rey L."/>
            <person name="Navarro A."/>
            <person name="Busquets A."/>
            <person name="Imperial J."/>
            <person name="Ruiz-Argueso T."/>
        </authorList>
    </citation>
    <scope>NUCLEOTIDE SEQUENCE [LARGE SCALE GENOMIC DNA]</scope>
    <source>
        <strain evidence="19 20">Ro19</strain>
    </source>
</reference>
<keyword evidence="11 14" id="KW-0482">Metalloprotease</keyword>
<dbReference type="GO" id="GO:0008237">
    <property type="term" value="F:metallopeptidase activity"/>
    <property type="evidence" value="ECO:0007669"/>
    <property type="project" value="UniProtKB-UniRule"/>
</dbReference>
<feature type="transmembrane region" description="Helical" evidence="14">
    <location>
        <begin position="40"/>
        <end position="57"/>
    </location>
</feature>
<dbReference type="Proteomes" id="UP000052023">
    <property type="component" value="Unassembled WGS sequence"/>
</dbReference>
<feature type="binding site" evidence="16">
    <location>
        <position position="161"/>
    </location>
    <ligand>
        <name>Zn(2+)</name>
        <dbReference type="ChEBI" id="CHEBI:29105"/>
        <note>catalytic</note>
    </ligand>
</feature>
<dbReference type="PANTHER" id="PTHR39188:SF3">
    <property type="entry name" value="STAGE IV SPORULATION PROTEIN FB"/>
    <property type="match status" value="1"/>
</dbReference>
<evidence type="ECO:0000256" key="16">
    <source>
        <dbReference type="PIRSR" id="PIRSR006404-2"/>
    </source>
</evidence>
<evidence type="ECO:0000256" key="7">
    <source>
        <dbReference type="ARBA" id="ARBA00022737"/>
    </source>
</evidence>
<dbReference type="OrthoDB" id="9781963at2"/>